<evidence type="ECO:0000256" key="2">
    <source>
        <dbReference type="SAM" id="Phobius"/>
    </source>
</evidence>
<organism evidence="3 4">
    <name type="scientific">Cyprinus carpio carpio</name>
    <dbReference type="NCBI Taxonomy" id="630221"/>
    <lineage>
        <taxon>Eukaryota</taxon>
        <taxon>Metazoa</taxon>
        <taxon>Chordata</taxon>
        <taxon>Craniata</taxon>
        <taxon>Vertebrata</taxon>
        <taxon>Euteleostomi</taxon>
        <taxon>Actinopterygii</taxon>
        <taxon>Neopterygii</taxon>
        <taxon>Teleostei</taxon>
        <taxon>Ostariophysi</taxon>
        <taxon>Cypriniformes</taxon>
        <taxon>Cyprinidae</taxon>
        <taxon>Cyprininae</taxon>
        <taxon>Cyprinus</taxon>
    </lineage>
</organism>
<dbReference type="Proteomes" id="UP001108240">
    <property type="component" value="Unplaced"/>
</dbReference>
<protein>
    <submittedName>
        <fullName evidence="3">BUB1 mitotic checkpoint serine/threonine kinase Ba</fullName>
    </submittedName>
</protein>
<feature type="transmembrane region" description="Helical" evidence="2">
    <location>
        <begin position="181"/>
        <end position="200"/>
    </location>
</feature>
<dbReference type="OMA" id="ELSPHVW"/>
<dbReference type="Gene3D" id="1.10.510.10">
    <property type="entry name" value="Transferase(Phosphotransferase) domain 1"/>
    <property type="match status" value="1"/>
</dbReference>
<dbReference type="GO" id="GO:0004672">
    <property type="term" value="F:protein kinase activity"/>
    <property type="evidence" value="ECO:0007669"/>
    <property type="project" value="TreeGrafter"/>
</dbReference>
<sequence length="709" mass="79387">MDELSPHVWSAPGIPLETAAPSQRSQAPEEHASQQEGQVQIMYCKEQVYQGDAEFSLEELRAQRYCRALSEKALHLNKLKQDLQLQIEQKKRLIQQRNSTAETQQIVHEEAGSSFQKPTGSCESSAAPVTIHREQEEGPVLSSKSSVKREDDMNHSGSDAKLQKTAKPFSVFAENTLTNKIFVLLFFFSSFLFLSPLFLLSFSCSLVFIHSFLLSVFLFVSLVFSSFPPFILFLLFILSFAYPLFFVHVSSFFPFSLFVFHFFFLSSSANRNSLKLPTLSLKGPKPKAELSTDKDISRSEEAIVNGHWNKTLCRSPDDTCEFARAAQLASTPFAGVERPKASESVLMENLSRTAPESSKPANSNEEKKLSPILEISQEWGGTSFATFSQDPLKRFNDPEISRAVERPETLLEEVSESEDVCGLDIRSRLYHQADVTSFSNFQRRAGRLPDASGVDDLRLDGEMLVYRGKLETLKDFTLYSSGTAAVFLKVDCSGVPWDFFISSQLSARRSCDGPARDVQICCDVFENGCVTLWRIPHGDTLQDLLAEPVAREDVCLLVVLLLELVKEFHSCRVVHGGLKPESLYFYHSGITALDFSNSVDLQLQTDVTTARALPSAQKYIQQGLLSPSASPYQVDLISVAEIVHMLLFDRPMKVTQENSAWSLDEGSGSQHCAPVEPLWKNFFHMILNPEEKSSELVLSELISNVRNSL</sequence>
<dbReference type="GeneTree" id="ENSGT00940000158912"/>
<dbReference type="Ensembl" id="ENSCCRT00000170169.1">
    <property type="protein sequence ID" value="ENSCCRP00000111539.1"/>
    <property type="gene ID" value="ENSCCRG00000064295.1"/>
</dbReference>
<dbReference type="InterPro" id="IPR011009">
    <property type="entry name" value="Kinase-like_dom_sf"/>
</dbReference>
<feature type="region of interest" description="Disordered" evidence="1">
    <location>
        <begin position="134"/>
        <end position="160"/>
    </location>
</feature>
<dbReference type="PANTHER" id="PTHR14030:SF25">
    <property type="entry name" value="MITOTIC CHECKPOINT SERINE_THREONINE-PROTEIN KINASE BUB1 BETA"/>
    <property type="match status" value="1"/>
</dbReference>
<feature type="transmembrane region" description="Helical" evidence="2">
    <location>
        <begin position="244"/>
        <end position="265"/>
    </location>
</feature>
<dbReference type="PANTHER" id="PTHR14030">
    <property type="entry name" value="MITOTIC CHECKPOINT SERINE/THREONINE-PROTEIN KINASE BUB1"/>
    <property type="match status" value="1"/>
</dbReference>
<keyword evidence="2" id="KW-0812">Transmembrane</keyword>
<keyword evidence="2" id="KW-0472">Membrane</keyword>
<dbReference type="GO" id="GO:0051754">
    <property type="term" value="P:meiotic sister chromatid cohesion, centromeric"/>
    <property type="evidence" value="ECO:0007669"/>
    <property type="project" value="TreeGrafter"/>
</dbReference>
<evidence type="ECO:0000313" key="3">
    <source>
        <dbReference type="Ensembl" id="ENSCCRP00000111539.1"/>
    </source>
</evidence>
<name>A0A9J7XVD8_CYPCA</name>
<proteinExistence type="predicted"/>
<feature type="transmembrane region" description="Helical" evidence="2">
    <location>
        <begin position="212"/>
        <end position="238"/>
    </location>
</feature>
<dbReference type="InterPro" id="IPR015661">
    <property type="entry name" value="Bub1/Mad3"/>
</dbReference>
<evidence type="ECO:0000313" key="4">
    <source>
        <dbReference type="Proteomes" id="UP001108240"/>
    </source>
</evidence>
<reference evidence="3" key="2">
    <citation type="submission" date="2025-09" db="UniProtKB">
        <authorList>
            <consortium name="Ensembl"/>
        </authorList>
    </citation>
    <scope>IDENTIFICATION</scope>
</reference>
<dbReference type="GO" id="GO:0007094">
    <property type="term" value="P:mitotic spindle assembly checkpoint signaling"/>
    <property type="evidence" value="ECO:0007669"/>
    <property type="project" value="InterPro"/>
</dbReference>
<dbReference type="GO" id="GO:0000776">
    <property type="term" value="C:kinetochore"/>
    <property type="evidence" value="ECO:0007669"/>
    <property type="project" value="UniProtKB-ARBA"/>
</dbReference>
<feature type="region of interest" description="Disordered" evidence="1">
    <location>
        <begin position="1"/>
        <end position="37"/>
    </location>
</feature>
<keyword evidence="2" id="KW-1133">Transmembrane helix</keyword>
<reference evidence="3" key="1">
    <citation type="submission" date="2025-08" db="UniProtKB">
        <authorList>
            <consortium name="Ensembl"/>
        </authorList>
    </citation>
    <scope>IDENTIFICATION</scope>
</reference>
<keyword evidence="4" id="KW-1185">Reference proteome</keyword>
<dbReference type="AlphaFoldDB" id="A0A9J7XVD8"/>
<accession>A0A9J7XVD8</accession>
<dbReference type="SUPFAM" id="SSF56112">
    <property type="entry name" value="Protein kinase-like (PK-like)"/>
    <property type="match status" value="1"/>
</dbReference>
<evidence type="ECO:0000256" key="1">
    <source>
        <dbReference type="SAM" id="MobiDB-lite"/>
    </source>
</evidence>
<dbReference type="GO" id="GO:0005634">
    <property type="term" value="C:nucleus"/>
    <property type="evidence" value="ECO:0007669"/>
    <property type="project" value="TreeGrafter"/>
</dbReference>